<gene>
    <name evidence="1" type="ORF">RND71_011731</name>
</gene>
<comment type="caution">
    <text evidence="1">The sequence shown here is derived from an EMBL/GenBank/DDBJ whole genome shotgun (WGS) entry which is preliminary data.</text>
</comment>
<organism evidence="1 2">
    <name type="scientific">Anisodus tanguticus</name>
    <dbReference type="NCBI Taxonomy" id="243964"/>
    <lineage>
        <taxon>Eukaryota</taxon>
        <taxon>Viridiplantae</taxon>
        <taxon>Streptophyta</taxon>
        <taxon>Embryophyta</taxon>
        <taxon>Tracheophyta</taxon>
        <taxon>Spermatophyta</taxon>
        <taxon>Magnoliopsida</taxon>
        <taxon>eudicotyledons</taxon>
        <taxon>Gunneridae</taxon>
        <taxon>Pentapetalae</taxon>
        <taxon>asterids</taxon>
        <taxon>lamiids</taxon>
        <taxon>Solanales</taxon>
        <taxon>Solanaceae</taxon>
        <taxon>Solanoideae</taxon>
        <taxon>Hyoscyameae</taxon>
        <taxon>Anisodus</taxon>
    </lineage>
</organism>
<dbReference type="AlphaFoldDB" id="A0AAE1SEA8"/>
<dbReference type="Proteomes" id="UP001291623">
    <property type="component" value="Unassembled WGS sequence"/>
</dbReference>
<protein>
    <submittedName>
        <fullName evidence="1">Uncharacterized protein</fullName>
    </submittedName>
</protein>
<proteinExistence type="predicted"/>
<reference evidence="1" key="1">
    <citation type="submission" date="2023-12" db="EMBL/GenBank/DDBJ databases">
        <title>Genome assembly of Anisodus tanguticus.</title>
        <authorList>
            <person name="Wang Y.-J."/>
        </authorList>
    </citation>
    <scope>NUCLEOTIDE SEQUENCE</scope>
    <source>
        <strain evidence="1">KB-2021</strain>
        <tissue evidence="1">Leaf</tissue>
    </source>
</reference>
<accession>A0AAE1SEA8</accession>
<evidence type="ECO:0000313" key="2">
    <source>
        <dbReference type="Proteomes" id="UP001291623"/>
    </source>
</evidence>
<dbReference type="EMBL" id="JAVYJV010000006">
    <property type="protein sequence ID" value="KAK4367939.1"/>
    <property type="molecule type" value="Genomic_DNA"/>
</dbReference>
<keyword evidence="2" id="KW-1185">Reference proteome</keyword>
<evidence type="ECO:0000313" key="1">
    <source>
        <dbReference type="EMBL" id="KAK4367939.1"/>
    </source>
</evidence>
<sequence length="77" mass="9034">MTLLEKINGARTMNYVPFNCNGRIIEFATKRITQGRLRLFRKQSSCHELNVLSVFTVCFLFSKEESPSVFLCWKRDI</sequence>
<name>A0AAE1SEA8_9SOLA</name>